<dbReference type="FunFam" id="2.60.40.10:FF:002444">
    <property type="entry name" value="Uncharacterized protein, isoform D"/>
    <property type="match status" value="1"/>
</dbReference>
<evidence type="ECO:0007829" key="6">
    <source>
        <dbReference type="PeptideAtlas" id="Q8I935"/>
    </source>
</evidence>
<dbReference type="InterPro" id="IPR008962">
    <property type="entry name" value="PapD-like_sf"/>
</dbReference>
<dbReference type="InterPro" id="IPR053012">
    <property type="entry name" value="ER-organelle_contact"/>
</dbReference>
<dbReference type="RefSeq" id="NP_001014569.1">
    <property type="nucleotide sequence ID" value="NM_001014569.4"/>
</dbReference>
<dbReference type="Pfam" id="PF00650">
    <property type="entry name" value="CRAL_TRIO"/>
    <property type="match status" value="1"/>
</dbReference>
<dbReference type="PROSITE" id="PS50202">
    <property type="entry name" value="MSP"/>
    <property type="match status" value="1"/>
</dbReference>
<dbReference type="PANTHER" id="PTHR46384:SF1">
    <property type="entry name" value="MOTILE SPERM DOMAIN-CONTAINING PROTEIN 2"/>
    <property type="match status" value="1"/>
</dbReference>
<reference evidence="3 5" key="7">
    <citation type="journal article" date="2007" name="Science">
        <title>The Release 5.1 annotation of Drosophila melanogaster heterochromatin.</title>
        <authorList>
            <person name="Smith C.D."/>
            <person name="Shu S."/>
            <person name="Mungall C.J."/>
            <person name="Karpen G.H."/>
        </authorList>
    </citation>
    <scope>NUCLEOTIDE SEQUENCE [LARGE SCALE GENOMIC DNA]</scope>
    <source>
        <strain evidence="5">Berkeley</strain>
    </source>
</reference>
<reference evidence="3 5" key="8">
    <citation type="journal article" date="2007" name="Science">
        <title>Sequence finishing and mapping of Drosophila melanogaster heterochromatin.</title>
        <authorList>
            <person name="Hoskins R.A."/>
            <person name="Carlson J.W."/>
            <person name="Kennedy C."/>
            <person name="Acevedo D."/>
            <person name="Evans-Holm M."/>
            <person name="Frise E."/>
            <person name="Wan K.H."/>
            <person name="Park S."/>
            <person name="Mendez-Lago M."/>
            <person name="Rossi F."/>
            <person name="Villasante A."/>
            <person name="Dimitri P."/>
            <person name="Karpen G.H."/>
            <person name="Celniker S.E."/>
        </authorList>
    </citation>
    <scope>NUCLEOTIDE SEQUENCE [LARGE SCALE GENOMIC DNA]</scope>
    <source>
        <strain evidence="5">Berkeley</strain>
    </source>
</reference>
<dbReference type="FlyBase" id="FBgn0053523">
    <property type="gene designation" value="CG33523"/>
</dbReference>
<dbReference type="SUPFAM" id="SSF52087">
    <property type="entry name" value="CRAL/TRIO domain"/>
    <property type="match status" value="1"/>
</dbReference>
<keyword evidence="5" id="KW-1185">Reference proteome</keyword>
<reference evidence="3 5" key="11">
    <citation type="journal article" date="2015" name="Genome Res.">
        <title>The Release 6 reference sequence of the Drosophila melanogaster genome.</title>
        <authorList>
            <person name="Hoskins R.A."/>
            <person name="Carlson J.W."/>
            <person name="Wan K.H."/>
            <person name="Park S."/>
            <person name="Mendez I."/>
            <person name="Galle S.E."/>
            <person name="Booth B.W."/>
            <person name="Pfeiffer B.D."/>
            <person name="George R.A."/>
            <person name="Svirskas R."/>
            <person name="Krzywinski M."/>
            <person name="Schein J."/>
            <person name="Accardo M.C."/>
            <person name="Damia E."/>
            <person name="Messina G."/>
            <person name="Mendez-Lago M."/>
            <person name="de Pablos B."/>
            <person name="Demakova O.V."/>
            <person name="Andreyeva E.N."/>
            <person name="Boldyreva L.V."/>
            <person name="Marra M."/>
            <person name="Carvalho A.B."/>
            <person name="Dimitri P."/>
            <person name="Villasante A."/>
            <person name="Zhimulev I.F."/>
            <person name="Rubin G.M."/>
            <person name="Karpen G.H."/>
            <person name="Celniker S.E."/>
        </authorList>
    </citation>
    <scope>NUCLEOTIDE SEQUENCE [LARGE SCALE GENOMIC DNA]</scope>
    <source>
        <strain evidence="5">Berkeley</strain>
    </source>
</reference>
<dbReference type="CDD" id="cd00170">
    <property type="entry name" value="SEC14"/>
    <property type="match status" value="1"/>
</dbReference>
<accession>Q8I935</accession>
<reference evidence="3 5" key="2">
    <citation type="journal article" date="2002" name="Genome Biol.">
        <title>Finishing a whole-genome shotgun: release 3 of the Drosophila melanogaster euchromatic genome sequence.</title>
        <authorList>
            <person name="Celniker S.E."/>
            <person name="Wheeler D.A."/>
            <person name="Kronmiller B."/>
            <person name="Carlson J.W."/>
            <person name="Halpern A."/>
            <person name="Patel S."/>
            <person name="Adams M."/>
            <person name="Champe M."/>
            <person name="Dugan S.P."/>
            <person name="Frise E."/>
            <person name="Hodgson A."/>
            <person name="George R.A."/>
            <person name="Hoskins R.A."/>
            <person name="Laverty T."/>
            <person name="Muzny D.M."/>
            <person name="Nelson C.R."/>
            <person name="Pacleb J.M."/>
            <person name="Park S."/>
            <person name="Pfeiffer B.D."/>
            <person name="Richards S."/>
            <person name="Sodergren E.J."/>
            <person name="Svirskas R."/>
            <person name="Tabor P.E."/>
            <person name="Wan K."/>
            <person name="Stapleton M."/>
            <person name="Sutton G.G."/>
            <person name="Venter C."/>
            <person name="Weinstock G."/>
            <person name="Scherer S.E."/>
            <person name="Myers E.W."/>
            <person name="Gibbs R.A."/>
            <person name="Rubin G.M."/>
        </authorList>
    </citation>
    <scope>NUCLEOTIDE SEQUENCE [LARGE SCALE GENOMIC DNA]</scope>
    <source>
        <strain evidence="5">Berkeley</strain>
    </source>
</reference>
<keyword evidence="6" id="KW-1267">Proteomics identification</keyword>
<dbReference type="FunFam" id="3.40.525.10:FF:000036">
    <property type="entry name" value="Uncharacterized protein, isoform D"/>
    <property type="match status" value="1"/>
</dbReference>
<dbReference type="Gene3D" id="3.40.525.10">
    <property type="entry name" value="CRAL-TRIO lipid binding domain"/>
    <property type="match status" value="1"/>
</dbReference>
<evidence type="ECO:0000313" key="3">
    <source>
        <dbReference type="EMBL" id="AAN12232.2"/>
    </source>
</evidence>
<feature type="domain" description="MSP" evidence="2">
    <location>
        <begin position="293"/>
        <end position="409"/>
    </location>
</feature>
<reference evidence="3 5" key="3">
    <citation type="journal article" date="2002" name="Genome Biol.">
        <title>Annotation of the Drosophila melanogaster euchromatic genome: a systematic review.</title>
        <authorList>
            <person name="Misra S."/>
            <person name="Crosby M.A."/>
            <person name="Mungall C.J."/>
            <person name="Matthews B.B."/>
            <person name="Campbell K.S."/>
            <person name="Hradecky P."/>
            <person name="Huang Y."/>
            <person name="Kaminker J.S."/>
            <person name="Millburn G.H."/>
            <person name="Prochnik S.E."/>
            <person name="Smith C.D."/>
            <person name="Tupy J.L."/>
            <person name="Whitfied E.J."/>
            <person name="Bayraktaroglu L."/>
            <person name="Berman B.P."/>
            <person name="Bettencourt B.R."/>
            <person name="Celniker S.E."/>
            <person name="de Grey A.D."/>
            <person name="Drysdale R.A."/>
            <person name="Harris N.L."/>
            <person name="Richter J."/>
            <person name="Russo S."/>
            <person name="Schroeder A.J."/>
            <person name="Shu S.Q."/>
            <person name="Stapleton M."/>
            <person name="Yamada C."/>
            <person name="Ashburner M."/>
            <person name="Gelbart W.M."/>
            <person name="Rubin G.M."/>
            <person name="Lewis S.E."/>
        </authorList>
    </citation>
    <scope>GENOME REANNOTATION</scope>
    <source>
        <strain evidence="5">Berkeley</strain>
    </source>
</reference>
<proteinExistence type="evidence at protein level"/>
<reference evidence="3 5" key="5">
    <citation type="journal article" date="2002" name="Genome Biol.">
        <title>Heterochromatic sequences in a Drosophila whole-genome shotgun assembly.</title>
        <authorList>
            <person name="Hoskins R.A."/>
            <person name="Smith C.D."/>
            <person name="Carlson J.W."/>
            <person name="Carvalho A.B."/>
            <person name="Halpern A."/>
            <person name="Kaminker J.S."/>
            <person name="Kennedy C."/>
            <person name="Mungall C.J."/>
            <person name="Sullivan B.A."/>
            <person name="Sutton G.G."/>
            <person name="Yasuhara J.C."/>
            <person name="Wakimoto B.T."/>
            <person name="Myers E.W."/>
            <person name="Celniker S.E."/>
            <person name="Rubin G.M."/>
            <person name="Karpen G.H."/>
        </authorList>
    </citation>
    <scope>NUCLEOTIDE SEQUENCE [LARGE SCALE GENOMIC DNA]</scope>
    <source>
        <strain evidence="5">Berkeley</strain>
    </source>
</reference>
<dbReference type="DNASU" id="38668"/>
<dbReference type="ExpressionAtlas" id="Q8I935">
    <property type="expression patterns" value="baseline and differential"/>
</dbReference>
<dbReference type="Bgee" id="FBgn0053523">
    <property type="expression patterns" value="Expressed in crop (Drosophila) and 145 other cell types or tissues"/>
</dbReference>
<dbReference type="EMBL" id="AE014296">
    <property type="protein sequence ID" value="AAN12232.2"/>
    <property type="molecule type" value="Genomic_DNA"/>
</dbReference>
<dbReference type="Gene3D" id="2.60.40.10">
    <property type="entry name" value="Immunoglobulins"/>
    <property type="match status" value="1"/>
</dbReference>
<dbReference type="OrthoDB" id="75724at2759"/>
<reference evidence="3 5" key="6">
    <citation type="journal article" date="2005" name="PLoS Comput. Biol.">
        <title>Combined evidence annotation of transposable elements in genome sequences.</title>
        <authorList>
            <person name="Quesneville H."/>
            <person name="Bergman C.M."/>
            <person name="Andrieu O."/>
            <person name="Autard D."/>
            <person name="Nouaud D."/>
            <person name="Ashburner M."/>
            <person name="Anxolabehere D."/>
        </authorList>
    </citation>
    <scope>NUCLEOTIDE SEQUENCE [LARGE SCALE GENOMIC DNA]</scope>
    <source>
        <strain evidence="5">Berkeley</strain>
    </source>
</reference>
<evidence type="ECO:0000259" key="2">
    <source>
        <dbReference type="PROSITE" id="PS50202"/>
    </source>
</evidence>
<gene>
    <name evidence="3" type="primary">CG32410</name>
    <name evidence="3" type="synonym">BcDNA:GH09028</name>
    <name evidence="3" type="synonym">CG10727</name>
    <name evidence="3" type="synonym">CG10977</name>
    <name evidence="3" type="synonym">Dmel\CG33523</name>
    <name evidence="3" type="synonym">dVAP-B</name>
    <name evidence="3" type="synonym">Vap-33B</name>
    <name evidence="3 4" type="ORF">CG33523</name>
    <name evidence="3" type="ORF">Dmel_CG33523</name>
</gene>
<dbReference type="PROSITE" id="PS50191">
    <property type="entry name" value="CRAL_TRIO"/>
    <property type="match status" value="1"/>
</dbReference>
<dbReference type="InterPro" id="IPR013783">
    <property type="entry name" value="Ig-like_fold"/>
</dbReference>
<dbReference type="SUPFAM" id="SSF49354">
    <property type="entry name" value="PapD-like"/>
    <property type="match status" value="1"/>
</dbReference>
<dbReference type="AlphaFoldDB" id="Q8I935"/>
<dbReference type="eggNOG" id="KOG1471">
    <property type="taxonomic scope" value="Eukaryota"/>
</dbReference>
<sequence>MGVKVKETTPQQIEELRDRFNRKYASSPPAAPFHPTDIDRIRNDHLWLQRFLEMYDLDMETSFNSLWETCILRQSTGANDIDESELNQEYLKEGSVFVHNTDVDGKPLLVFRVKMHSKSKNLDELIRIVVYWVERTQREQHLTQLTIFFDMSGTSLASMDLEFVKRIVETFKQFYPNSLNYILVYELGWVLNAAFKVIKAVLPPKAVEILKMISKKDINQYINKDNCLAIWGGEDNYEFSFVPEAKKVISKPVAANAGDDDQFADKKVTFVDSAPMVLKETNINKMHTPSEGMLHINPKDFVNFNSKNAEATMTIKSIATSAVTYKIQTTSPEKFRVRPRCGIIQPNQEATINIWLKSEHKLSDDSKDKFLVMAMVAPGGECGGADVTELWRSKSPTSADVEQHRLVCRFDENKSKAQLDCASKSSKASVDCSKKSGAGVDPATAMERQLAFTQNLQYVTLALLFLLFAGFGFLMYQQLGQHAATCPKATAYSCAKRK</sequence>
<dbReference type="eggNOG" id="KOG0439">
    <property type="taxonomic scope" value="Eukaryota"/>
</dbReference>
<dbReference type="InterPro" id="IPR000535">
    <property type="entry name" value="MSP_dom"/>
</dbReference>
<dbReference type="PaxDb" id="7227-FBpp0090954"/>
<dbReference type="AGR" id="FB:FBgn0053523"/>
<evidence type="ECO:0000313" key="4">
    <source>
        <dbReference type="FlyBase" id="FBgn0053523"/>
    </source>
</evidence>
<name>Q8I935_DROME</name>
<dbReference type="SUPFAM" id="SSF46938">
    <property type="entry name" value="CRAL/TRIO N-terminal domain"/>
    <property type="match status" value="1"/>
</dbReference>
<feature type="domain" description="CRAL-TRIO" evidence="1">
    <location>
        <begin position="83"/>
        <end position="239"/>
    </location>
</feature>
<dbReference type="HOGENOM" id="CLU_028924_0_0_1"/>
<dbReference type="BioGRID-ORCS" id="38668">
    <property type="hits" value="0 hits in 1 CRISPR screen"/>
</dbReference>
<dbReference type="SMR" id="Q8I935"/>
<reference evidence="3 5" key="10">
    <citation type="journal article" date="2015" name="G3 (Bethesda)">
        <title>Gene Model Annotations for Drosophila melanogaster: The Rule-Benders.</title>
        <authorList>
            <consortium name="FlyBase Consortium"/>
            <person name="Crosby M.A."/>
            <person name="Gramates L.S."/>
            <person name="Dos Santos G."/>
            <person name="Matthews B.B."/>
            <person name="St Pierre S.E."/>
            <person name="Zhou P."/>
            <person name="Schroeder A.J."/>
            <person name="Falls K."/>
            <person name="Emmert D.B."/>
            <person name="Russo S.M."/>
            <person name="Gelbart W.M."/>
            <person name="null"/>
        </authorList>
    </citation>
    <scope>NUCLEOTIDE SEQUENCE [LARGE SCALE GENOMIC DNA]</scope>
    <source>
        <strain evidence="5">Berkeley</strain>
    </source>
</reference>
<dbReference type="InterPro" id="IPR036273">
    <property type="entry name" value="CRAL/TRIO_N_dom_sf"/>
</dbReference>
<dbReference type="PhylomeDB" id="Q8I935"/>
<dbReference type="InterPro" id="IPR036865">
    <property type="entry name" value="CRAL-TRIO_dom_sf"/>
</dbReference>
<evidence type="ECO:0000313" key="5">
    <source>
        <dbReference type="Proteomes" id="UP000000803"/>
    </source>
</evidence>
<organism evidence="3 5">
    <name type="scientific">Drosophila melanogaster</name>
    <name type="common">Fruit fly</name>
    <dbReference type="NCBI Taxonomy" id="7227"/>
    <lineage>
        <taxon>Eukaryota</taxon>
        <taxon>Metazoa</taxon>
        <taxon>Ecdysozoa</taxon>
        <taxon>Arthropoda</taxon>
        <taxon>Hexapoda</taxon>
        <taxon>Insecta</taxon>
        <taxon>Pterygota</taxon>
        <taxon>Neoptera</taxon>
        <taxon>Endopterygota</taxon>
        <taxon>Diptera</taxon>
        <taxon>Brachycera</taxon>
        <taxon>Muscomorpha</taxon>
        <taxon>Ephydroidea</taxon>
        <taxon>Drosophilidae</taxon>
        <taxon>Drosophila</taxon>
        <taxon>Sophophora</taxon>
    </lineage>
</organism>
<dbReference type="VEuPathDB" id="VectorBase:FBgn0053523"/>
<reference evidence="3 5" key="4">
    <citation type="journal article" date="2002" name="Genome Biol.">
        <title>The transposable elements of the Drosophila melanogaster euchromatin: a genomics perspective.</title>
        <authorList>
            <person name="Kaminker J.S."/>
            <person name="Bergman C.M."/>
            <person name="Kronmiller B."/>
            <person name="Carlson J."/>
            <person name="Svirskas R."/>
            <person name="Patel S."/>
            <person name="Frise E."/>
            <person name="Wheeler D.A."/>
            <person name="Lewis S.E."/>
            <person name="Rubin G.M."/>
            <person name="Ashburner M."/>
            <person name="Celniker S.E."/>
        </authorList>
    </citation>
    <scope>NUCLEOTIDE SEQUENCE [LARGE SCALE GENOMIC DNA]</scope>
    <source>
        <strain evidence="5">Berkeley</strain>
    </source>
</reference>
<dbReference type="OMA" id="NDALKCW"/>
<dbReference type="PANTHER" id="PTHR46384">
    <property type="entry name" value="MOTILE SPERM DOMAIN-CONTAINING PROTEIN 2"/>
    <property type="match status" value="1"/>
</dbReference>
<protein>
    <submittedName>
        <fullName evidence="3">Uncharacterized protein, isoform D</fullName>
    </submittedName>
</protein>
<reference evidence="3 5" key="1">
    <citation type="journal article" date="2000" name="Science">
        <title>The genome sequence of Drosophila melanogaster.</title>
        <authorList>
            <person name="Adams M.D."/>
            <person name="Celniker S.E."/>
            <person name="Holt R.A."/>
            <person name="Evans C.A."/>
            <person name="Gocayne J.D."/>
            <person name="Amanatides P.G."/>
            <person name="Scherer S.E."/>
            <person name="Li P.W."/>
            <person name="Hoskins R.A."/>
            <person name="Galle R.F."/>
            <person name="George R.A."/>
            <person name="Lewis S.E."/>
            <person name="Richards S."/>
            <person name="Ashburner M."/>
            <person name="Henderson S.N."/>
            <person name="Sutton G.G."/>
            <person name="Wortman J.R."/>
            <person name="Yandell M.D."/>
            <person name="Zhang Q."/>
            <person name="Chen L.X."/>
            <person name="Brandon R.C."/>
            <person name="Rogers Y.H."/>
            <person name="Blazej R.G."/>
            <person name="Champe M."/>
            <person name="Pfeiffer B.D."/>
            <person name="Wan K.H."/>
            <person name="Doyle C."/>
            <person name="Baxter E.G."/>
            <person name="Helt G."/>
            <person name="Nelson C.R."/>
            <person name="Gabor G.L."/>
            <person name="Abril J.F."/>
            <person name="Agbayani A."/>
            <person name="An H.J."/>
            <person name="Andrews-Pfannkoch C."/>
            <person name="Baldwin D."/>
            <person name="Ballew R.M."/>
            <person name="Basu A."/>
            <person name="Baxendale J."/>
            <person name="Bayraktaroglu L."/>
            <person name="Beasley E.M."/>
            <person name="Beeson K.Y."/>
            <person name="Benos P.V."/>
            <person name="Berman B.P."/>
            <person name="Bhandari D."/>
            <person name="Bolshakov S."/>
            <person name="Borkova D."/>
            <person name="Botchan M.R."/>
            <person name="Bouck J."/>
            <person name="Brokstein P."/>
            <person name="Brottier P."/>
            <person name="Burtis K.C."/>
            <person name="Busam D.A."/>
            <person name="Butler H."/>
            <person name="Cadieu E."/>
            <person name="Center A."/>
            <person name="Chandra I."/>
            <person name="Cherry J.M."/>
            <person name="Cawley S."/>
            <person name="Dahlke C."/>
            <person name="Davenport L.B."/>
            <person name="Davies P."/>
            <person name="de Pablos B."/>
            <person name="Delcher A."/>
            <person name="Deng Z."/>
            <person name="Mays A.D."/>
            <person name="Dew I."/>
            <person name="Dietz S.M."/>
            <person name="Dodson K."/>
            <person name="Doup L.E."/>
            <person name="Downes M."/>
            <person name="Dugan-Rocha S."/>
            <person name="Dunkov B.C."/>
            <person name="Dunn P."/>
            <person name="Durbin K.J."/>
            <person name="Evangelista C.C."/>
            <person name="Ferraz C."/>
            <person name="Ferriera S."/>
            <person name="Fleischmann W."/>
            <person name="Fosler C."/>
            <person name="Gabrielian A.E."/>
            <person name="Garg N.S."/>
            <person name="Gelbart W.M."/>
            <person name="Glasser K."/>
            <person name="Glodek A."/>
            <person name="Gong F."/>
            <person name="Gorrell J.H."/>
            <person name="Gu Z."/>
            <person name="Guan P."/>
            <person name="Harris M."/>
            <person name="Harris N.L."/>
            <person name="Harvey D."/>
            <person name="Heiman T.J."/>
            <person name="Hernandez J.R."/>
            <person name="Houck J."/>
            <person name="Hostin D."/>
            <person name="Houston K.A."/>
            <person name="Howland T.J."/>
            <person name="Wei M.H."/>
            <person name="Ibegwam C."/>
            <person name="Jalali M."/>
            <person name="Kalush F."/>
            <person name="Karpen G.H."/>
            <person name="Ke Z."/>
            <person name="Kennison J.A."/>
            <person name="Ketchum K.A."/>
            <person name="Kimmel B.E."/>
            <person name="Kodira C.D."/>
            <person name="Kraft C."/>
            <person name="Kravitz S."/>
            <person name="Kulp D."/>
            <person name="Lai Z."/>
            <person name="Lasko P."/>
            <person name="Lei Y."/>
            <person name="Levitsky A.A."/>
            <person name="Li J."/>
            <person name="Li Z."/>
            <person name="Liang Y."/>
            <person name="Lin X."/>
            <person name="Liu X."/>
            <person name="Mattei B."/>
            <person name="McIntosh T.C."/>
            <person name="McLeod M.P."/>
            <person name="McPherson D."/>
            <person name="Merkulov G."/>
            <person name="Milshina N.V."/>
            <person name="Mobarry C."/>
            <person name="Morris J."/>
            <person name="Moshrefi A."/>
            <person name="Mount S.M."/>
            <person name="Moy M."/>
            <person name="Murphy B."/>
            <person name="Murphy L."/>
            <person name="Muzny D.M."/>
            <person name="Nelson D.L."/>
            <person name="Nelson D.R."/>
            <person name="Nelson K.A."/>
            <person name="Nixon K."/>
            <person name="Nusskern D.R."/>
            <person name="Pacleb J.M."/>
            <person name="Palazzolo M."/>
            <person name="Pittman G.S."/>
            <person name="Pan S."/>
            <person name="Pollard J."/>
            <person name="Puri V."/>
            <person name="Reese M.G."/>
            <person name="Reinert K."/>
            <person name="Remington K."/>
            <person name="Saunders R.D."/>
            <person name="Scheeler F."/>
            <person name="Shen H."/>
            <person name="Shue B.C."/>
            <person name="Siden-Kiamos I."/>
            <person name="Simpson M."/>
            <person name="Skupski M.P."/>
            <person name="Smith T."/>
            <person name="Spier E."/>
            <person name="Spradling A.C."/>
            <person name="Stapleton M."/>
            <person name="Strong R."/>
            <person name="Sun E."/>
            <person name="Svirskas R."/>
            <person name="Tector C."/>
            <person name="Turner R."/>
            <person name="Venter E."/>
            <person name="Wang A.H."/>
            <person name="Wang X."/>
            <person name="Wang Z.Y."/>
            <person name="Wassarman D.A."/>
            <person name="Weinstock G.M."/>
            <person name="Weissenbach J."/>
            <person name="Williams S.M."/>
            <person name="WoodageT"/>
            <person name="Worley K.C."/>
            <person name="Wu D."/>
            <person name="Yang S."/>
            <person name="Yao Q.A."/>
            <person name="Ye J."/>
            <person name="Yeh R.F."/>
            <person name="Zaveri J.S."/>
            <person name="Zhan M."/>
            <person name="Zhang G."/>
            <person name="Zhao Q."/>
            <person name="Zheng L."/>
            <person name="Zheng X.H."/>
            <person name="Zhong F.N."/>
            <person name="Zhong W."/>
            <person name="Zhou X."/>
            <person name="Zhu S."/>
            <person name="Zhu X."/>
            <person name="Smith H.O."/>
            <person name="Gibbs R.A."/>
            <person name="Myers E.W."/>
            <person name="Rubin G.M."/>
            <person name="Venter J.C."/>
        </authorList>
    </citation>
    <scope>NUCLEOTIDE SEQUENCE [LARGE SCALE GENOMIC DNA]</scope>
    <source>
        <strain evidence="5">Berkeley</strain>
    </source>
</reference>
<dbReference type="GeneID" id="38668"/>
<dbReference type="InterPro" id="IPR001251">
    <property type="entry name" value="CRAL-TRIO_dom"/>
</dbReference>
<reference evidence="3 5" key="9">
    <citation type="journal article" date="2015" name="G3 (Bethesda)">
        <title>Gene Model Annotations for Drosophila melanogaster: Impact of High-Throughput Data.</title>
        <authorList>
            <consortium name="FlyBase Consortium"/>
            <person name="Matthews B.B."/>
            <person name="Dos Santos G."/>
            <person name="Crosby M.A."/>
            <person name="Emmert D.B."/>
            <person name="St Pierre S.E."/>
            <person name="Gramates L.S."/>
            <person name="Zhou P."/>
            <person name="Schroeder A.J."/>
            <person name="Falls K."/>
            <person name="Strelets V."/>
            <person name="Russo S.M."/>
            <person name="Gelbart W.M."/>
            <person name="null"/>
        </authorList>
    </citation>
    <scope>NUCLEOTIDE SEQUENCE [LARGE SCALE GENOMIC DNA]</scope>
    <source>
        <strain evidence="5">Berkeley</strain>
    </source>
</reference>
<dbReference type="Proteomes" id="UP000000803">
    <property type="component" value="Chromosome 3L"/>
</dbReference>
<dbReference type="UCSC" id="CG33523-RD">
    <property type="organism name" value="d. melanogaster"/>
</dbReference>
<dbReference type="SMART" id="SM00516">
    <property type="entry name" value="SEC14"/>
    <property type="match status" value="1"/>
</dbReference>
<evidence type="ECO:0000259" key="1">
    <source>
        <dbReference type="PROSITE" id="PS50191"/>
    </source>
</evidence>
<dbReference type="GO" id="GO:0012505">
    <property type="term" value="C:endomembrane system"/>
    <property type="evidence" value="ECO:0007005"/>
    <property type="project" value="FlyBase"/>
</dbReference>
<dbReference type="Pfam" id="PF00635">
    <property type="entry name" value="Motile_Sperm"/>
    <property type="match status" value="1"/>
</dbReference>